<comment type="similarity">
    <text evidence="2 7">Belongs to the glycosyl hydrolase 43 family.</text>
</comment>
<keyword evidence="3 7" id="KW-0378">Hydrolase</keyword>
<dbReference type="Proteomes" id="UP001165160">
    <property type="component" value="Unassembled WGS sequence"/>
</dbReference>
<keyword evidence="4 7" id="KW-0326">Glycosidase</keyword>
<dbReference type="AlphaFoldDB" id="A0A9W7BYW4"/>
<evidence type="ECO:0000256" key="8">
    <source>
        <dbReference type="SAM" id="SignalP"/>
    </source>
</evidence>
<evidence type="ECO:0000256" key="2">
    <source>
        <dbReference type="ARBA" id="ARBA00009865"/>
    </source>
</evidence>
<dbReference type="InterPro" id="IPR023296">
    <property type="entry name" value="Glyco_hydro_beta-prop_sf"/>
</dbReference>
<name>A0A9W7BYW4_9STRA</name>
<evidence type="ECO:0000256" key="6">
    <source>
        <dbReference type="PIRSR" id="PIRSR606710-2"/>
    </source>
</evidence>
<gene>
    <name evidence="9" type="ORF">TrVE_jg3846</name>
</gene>
<evidence type="ECO:0000256" key="3">
    <source>
        <dbReference type="ARBA" id="ARBA00022801"/>
    </source>
</evidence>
<evidence type="ECO:0000313" key="10">
    <source>
        <dbReference type="Proteomes" id="UP001165160"/>
    </source>
</evidence>
<feature type="signal peptide" evidence="8">
    <location>
        <begin position="1"/>
        <end position="17"/>
    </location>
</feature>
<reference evidence="10" key="1">
    <citation type="journal article" date="2023" name="Commun. Biol.">
        <title>Genome analysis of Parmales, the sister group of diatoms, reveals the evolutionary specialization of diatoms from phago-mixotrophs to photoautotrophs.</title>
        <authorList>
            <person name="Ban H."/>
            <person name="Sato S."/>
            <person name="Yoshikawa S."/>
            <person name="Yamada K."/>
            <person name="Nakamura Y."/>
            <person name="Ichinomiya M."/>
            <person name="Sato N."/>
            <person name="Blanc-Mathieu R."/>
            <person name="Endo H."/>
            <person name="Kuwata A."/>
            <person name="Ogata H."/>
        </authorList>
    </citation>
    <scope>NUCLEOTIDE SEQUENCE [LARGE SCALE GENOMIC DNA]</scope>
    <source>
        <strain evidence="10">NIES 3699</strain>
    </source>
</reference>
<evidence type="ECO:0000256" key="1">
    <source>
        <dbReference type="ARBA" id="ARBA00004834"/>
    </source>
</evidence>
<dbReference type="SUPFAM" id="SSF75005">
    <property type="entry name" value="Arabinanase/levansucrase/invertase"/>
    <property type="match status" value="1"/>
</dbReference>
<feature type="site" description="Important for catalytic activity, responsible for pKa modulation of the active site Glu and correct orientation of both the proton donor and substrate" evidence="6">
    <location>
        <position position="181"/>
    </location>
</feature>
<dbReference type="PANTHER" id="PTHR43301:SF3">
    <property type="entry name" value="ARABINAN ENDO-1,5-ALPHA-L-ARABINOSIDASE A-RELATED"/>
    <property type="match status" value="1"/>
</dbReference>
<evidence type="ECO:0000256" key="4">
    <source>
        <dbReference type="ARBA" id="ARBA00023295"/>
    </source>
</evidence>
<feature type="chain" id="PRO_5040760139" description="Endo-1,5-alpha-L-arabinanase A" evidence="8">
    <location>
        <begin position="18"/>
        <end position="393"/>
    </location>
</feature>
<dbReference type="Gene3D" id="2.115.10.20">
    <property type="entry name" value="Glycosyl hydrolase domain, family 43"/>
    <property type="match status" value="1"/>
</dbReference>
<comment type="pathway">
    <text evidence="1">Glycan metabolism; L-arabinan degradation.</text>
</comment>
<proteinExistence type="inferred from homology"/>
<dbReference type="EMBL" id="BRXX01000235">
    <property type="protein sequence ID" value="GMH99434.1"/>
    <property type="molecule type" value="Genomic_DNA"/>
</dbReference>
<sequence>MLSLLPLLFLTPTLLSALTPIPCKTPEACIGGDPSSLHLVQPLDGEDPTPTLMLAVSGSGAGEAFGVRYLHQDDNDNSESYWVMGPDSYLDPPWSSLYLTNGNIAFWAPEFVPASEPESEVKMYYSISGVDPSVSSISEFCVGLAYGTVNSLENITWVDAGQPVVCVSSSQANNGAPHAIDPSVVKSGQSLYLTIGSWSDYGDGENQGARGGGIWMTELDPKTGMLKTEVLEECGDSFPNCFNNVDFINAANHRGYNTDEGYLDGNSIEASYIYHHPLTEEYFMFVNWFYCCGGVDSTYQIMVGKSLDIEGPYYDKDGIALVNTSANTTGTTVIPTNTSGFIGPGHAGIYWEGEEGIFTNHWEASPGNNMLRTLHAWRVRIDEDGWPVLGDIY</sequence>
<organism evidence="9 10">
    <name type="scientific">Triparma verrucosa</name>
    <dbReference type="NCBI Taxonomy" id="1606542"/>
    <lineage>
        <taxon>Eukaryota</taxon>
        <taxon>Sar</taxon>
        <taxon>Stramenopiles</taxon>
        <taxon>Ochrophyta</taxon>
        <taxon>Bolidophyceae</taxon>
        <taxon>Parmales</taxon>
        <taxon>Triparmaceae</taxon>
        <taxon>Triparma</taxon>
    </lineage>
</organism>
<evidence type="ECO:0000256" key="7">
    <source>
        <dbReference type="RuleBase" id="RU361187"/>
    </source>
</evidence>
<dbReference type="InterPro" id="IPR050727">
    <property type="entry name" value="GH43_arabinanases"/>
</dbReference>
<dbReference type="Pfam" id="PF04616">
    <property type="entry name" value="Glyco_hydro_43"/>
    <property type="match status" value="1"/>
</dbReference>
<keyword evidence="10" id="KW-1185">Reference proteome</keyword>
<dbReference type="GO" id="GO:0005975">
    <property type="term" value="P:carbohydrate metabolic process"/>
    <property type="evidence" value="ECO:0007669"/>
    <property type="project" value="InterPro"/>
</dbReference>
<keyword evidence="8" id="KW-0732">Signal</keyword>
<evidence type="ECO:0000313" key="9">
    <source>
        <dbReference type="EMBL" id="GMH99434.1"/>
    </source>
</evidence>
<dbReference type="GO" id="GO:0004553">
    <property type="term" value="F:hydrolase activity, hydrolyzing O-glycosyl compounds"/>
    <property type="evidence" value="ECO:0007669"/>
    <property type="project" value="InterPro"/>
</dbReference>
<evidence type="ECO:0000256" key="5">
    <source>
        <dbReference type="ARBA" id="ARBA00042202"/>
    </source>
</evidence>
<protein>
    <recommendedName>
        <fullName evidence="5">Endo-1,5-alpha-L-arabinanase A</fullName>
    </recommendedName>
</protein>
<dbReference type="PANTHER" id="PTHR43301">
    <property type="entry name" value="ARABINAN ENDO-1,5-ALPHA-L-ARABINOSIDASE"/>
    <property type="match status" value="1"/>
</dbReference>
<accession>A0A9W7BYW4</accession>
<comment type="caution">
    <text evidence="9">The sequence shown here is derived from an EMBL/GenBank/DDBJ whole genome shotgun (WGS) entry which is preliminary data.</text>
</comment>
<dbReference type="InterPro" id="IPR006710">
    <property type="entry name" value="Glyco_hydro_43"/>
</dbReference>